<accession>A0A8S2XFI5</accession>
<organism evidence="1 2">
    <name type="scientific">Didymodactylos carnosus</name>
    <dbReference type="NCBI Taxonomy" id="1234261"/>
    <lineage>
        <taxon>Eukaryota</taxon>
        <taxon>Metazoa</taxon>
        <taxon>Spiralia</taxon>
        <taxon>Gnathifera</taxon>
        <taxon>Rotifera</taxon>
        <taxon>Eurotatoria</taxon>
        <taxon>Bdelloidea</taxon>
        <taxon>Philodinida</taxon>
        <taxon>Philodinidae</taxon>
        <taxon>Didymodactylos</taxon>
    </lineage>
</organism>
<dbReference type="AlphaFoldDB" id="A0A8S2XFI5"/>
<gene>
    <name evidence="1" type="ORF">SRO942_LOCUS44342</name>
</gene>
<reference evidence="1" key="1">
    <citation type="submission" date="2021-02" db="EMBL/GenBank/DDBJ databases">
        <authorList>
            <person name="Nowell W R."/>
        </authorList>
    </citation>
    <scope>NUCLEOTIDE SEQUENCE</scope>
</reference>
<feature type="non-terminal residue" evidence="1">
    <location>
        <position position="1"/>
    </location>
</feature>
<name>A0A8S2XFI5_9BILA</name>
<proteinExistence type="predicted"/>
<dbReference type="EMBL" id="CAJOBC010104370">
    <property type="protein sequence ID" value="CAF4491238.1"/>
    <property type="molecule type" value="Genomic_DNA"/>
</dbReference>
<dbReference type="OrthoDB" id="10063274at2759"/>
<dbReference type="Proteomes" id="UP000681722">
    <property type="component" value="Unassembled WGS sequence"/>
</dbReference>
<protein>
    <submittedName>
        <fullName evidence="1">Uncharacterized protein</fullName>
    </submittedName>
</protein>
<evidence type="ECO:0000313" key="1">
    <source>
        <dbReference type="EMBL" id="CAF4491238.1"/>
    </source>
</evidence>
<evidence type="ECO:0000313" key="2">
    <source>
        <dbReference type="Proteomes" id="UP000681722"/>
    </source>
</evidence>
<comment type="caution">
    <text evidence="1">The sequence shown here is derived from an EMBL/GenBank/DDBJ whole genome shotgun (WGS) entry which is preliminary data.</text>
</comment>
<sequence>MTQEIENTESSSLRNGPAEYAPLIETDDFASIPTNEVYSIEGLPSSSTTPPVRAFLHIAENATSNEKSYTSLKTRPKKAPVPCLSSSSCNKLSPASRLTNIEGALNNLISCVNTLSEDVASIAAQLKPLSKNVKIIQNHIVPRASTDIVATPPSLRSSAASSSSATMPAKKVLMFKDTNLTKLKHDLTSIRSFLRKMTMTIYTRGEILANKHLDDKEDRYMTII</sequence>
<feature type="non-terminal residue" evidence="1">
    <location>
        <position position="224"/>
    </location>
</feature>